<proteinExistence type="predicted"/>
<keyword evidence="2" id="KW-1185">Reference proteome</keyword>
<dbReference type="HOGENOM" id="CLU_2588753_0_0_4"/>
<evidence type="ECO:0000313" key="2">
    <source>
        <dbReference type="Proteomes" id="UP000000374"/>
    </source>
</evidence>
<dbReference type="Proteomes" id="UP000000374">
    <property type="component" value="Chromosome"/>
</dbReference>
<accession>A1WFP6</accession>
<name>A1WFP6_VEREI</name>
<dbReference type="EMBL" id="CP000542">
    <property type="protein sequence ID" value="ABM56453.1"/>
    <property type="molecule type" value="Genomic_DNA"/>
</dbReference>
<evidence type="ECO:0000313" key="1">
    <source>
        <dbReference type="EMBL" id="ABM56453.1"/>
    </source>
</evidence>
<organism evidence="1 2">
    <name type="scientific">Verminephrobacter eiseniae (strain EF01-2)</name>
    <dbReference type="NCBI Taxonomy" id="391735"/>
    <lineage>
        <taxon>Bacteria</taxon>
        <taxon>Pseudomonadati</taxon>
        <taxon>Pseudomonadota</taxon>
        <taxon>Betaproteobacteria</taxon>
        <taxon>Burkholderiales</taxon>
        <taxon>Comamonadaceae</taxon>
        <taxon>Verminephrobacter</taxon>
    </lineage>
</organism>
<dbReference type="KEGG" id="vei:Veis_0671"/>
<reference evidence="2" key="1">
    <citation type="submission" date="2006-12" db="EMBL/GenBank/DDBJ databases">
        <title>Complete sequence of chromosome 1 of Verminephrobacter eiseniae EF01-2.</title>
        <authorList>
            <person name="Copeland A."/>
            <person name="Lucas S."/>
            <person name="Lapidus A."/>
            <person name="Barry K."/>
            <person name="Detter J.C."/>
            <person name="Glavina del Rio T."/>
            <person name="Dalin E."/>
            <person name="Tice H."/>
            <person name="Pitluck S."/>
            <person name="Chertkov O."/>
            <person name="Brettin T."/>
            <person name="Bruce D."/>
            <person name="Han C."/>
            <person name="Tapia R."/>
            <person name="Gilna P."/>
            <person name="Schmutz J."/>
            <person name="Larimer F."/>
            <person name="Land M."/>
            <person name="Hauser L."/>
            <person name="Kyrpides N."/>
            <person name="Kim E."/>
            <person name="Stahl D."/>
            <person name="Richardson P."/>
        </authorList>
    </citation>
    <scope>NUCLEOTIDE SEQUENCE [LARGE SCALE GENOMIC DNA]</scope>
    <source>
        <strain evidence="2">EF01-2</strain>
    </source>
</reference>
<protein>
    <submittedName>
        <fullName evidence="1">Uncharacterized protein</fullName>
    </submittedName>
</protein>
<sequence>MRRSFSKHFSDACHPLQPLTDRCAVSSSRKAKRIVHIRFVGLDQRRNDGGPKARDTVTRRAGLLQHVSNSYRGYWQQFME</sequence>
<dbReference type="AlphaFoldDB" id="A1WFP6"/>
<gene>
    <name evidence="1" type="ordered locus">Veis_0671</name>
</gene>